<evidence type="ECO:0000256" key="8">
    <source>
        <dbReference type="ARBA" id="ARBA00023136"/>
    </source>
</evidence>
<keyword evidence="5 10" id="KW-0812">Transmembrane</keyword>
<dbReference type="PIRSF" id="PIRSF006603">
    <property type="entry name" value="DinF"/>
    <property type="match status" value="1"/>
</dbReference>
<feature type="transmembrane region" description="Helical" evidence="10">
    <location>
        <begin position="75"/>
        <end position="95"/>
    </location>
</feature>
<evidence type="ECO:0000313" key="12">
    <source>
        <dbReference type="Proteomes" id="UP000067626"/>
    </source>
</evidence>
<keyword evidence="8 10" id="KW-0472">Membrane</keyword>
<evidence type="ECO:0000313" key="11">
    <source>
        <dbReference type="EMBL" id="AKT39100.1"/>
    </source>
</evidence>
<dbReference type="NCBIfam" id="TIGR00797">
    <property type="entry name" value="matE"/>
    <property type="match status" value="1"/>
</dbReference>
<protein>
    <recommendedName>
        <fullName evidence="9">Multidrug-efflux transporter</fullName>
    </recommendedName>
</protein>
<evidence type="ECO:0000256" key="6">
    <source>
        <dbReference type="ARBA" id="ARBA00022989"/>
    </source>
</evidence>
<feature type="transmembrane region" description="Helical" evidence="10">
    <location>
        <begin position="299"/>
        <end position="319"/>
    </location>
</feature>
<evidence type="ECO:0000256" key="3">
    <source>
        <dbReference type="ARBA" id="ARBA00022449"/>
    </source>
</evidence>
<keyword evidence="4" id="KW-1003">Cell membrane</keyword>
<dbReference type="InterPro" id="IPR048279">
    <property type="entry name" value="MdtK-like"/>
</dbReference>
<feature type="transmembrane region" description="Helical" evidence="10">
    <location>
        <begin position="269"/>
        <end position="287"/>
    </location>
</feature>
<evidence type="ECO:0000256" key="10">
    <source>
        <dbReference type="SAM" id="Phobius"/>
    </source>
</evidence>
<comment type="subcellular location">
    <subcellularLocation>
        <location evidence="1">Cell membrane</location>
        <topology evidence="1">Multi-pass membrane protein</topology>
    </subcellularLocation>
</comment>
<keyword evidence="7" id="KW-0406">Ion transport</keyword>
<keyword evidence="12" id="KW-1185">Reference proteome</keyword>
<dbReference type="OrthoDB" id="9789527at2"/>
<sequence>MRRKGTFASDAGMLSGPMTAKHDVVGAKGRTTTILTLGLPVIGGMVSQNVLNLVDTAFVGTLGNAALAAVGTGSFAFFMTTAFVTGLSAGVQAIAARRHGEGRMDETAVPLNGGLLLAIALALPLTSIAWLVAPALFHVLNPDPAVIELGVPFLRVRLLSAVFLGCNFAFRGYWNGINRPGNYLRTLVLMHAVNIALCWLLIFGNLGAPRLGTLGAGIANCVATGVGTLYYMGQGLRFARPAGFLRKLPDATALRTMLRISVPAGIQQLLYAAGLTTLFAIVGHVGTAEAAAASVLTNVMLVAILPGLAFGIVSASLVGQSLGRKDRDEAHRWGWDVVKVATVAMTVLGLPMLFLPGPVLSIFIHDPETLALAEPALQVFGGTIAAESVGMVLMNALLGAGAGKLTMMVSVGMQWLVFLPIAWLIGPVLGYGLLGIWIAQSAYRSVQALIYAALWQRRAWARVEV</sequence>
<dbReference type="STRING" id="52.CMC5_032470"/>
<dbReference type="CDD" id="cd13133">
    <property type="entry name" value="MATE_like_7"/>
    <property type="match status" value="1"/>
</dbReference>
<gene>
    <name evidence="11" type="primary">vmrA</name>
    <name evidence="11" type="ORF">CMC5_032470</name>
</gene>
<dbReference type="EMBL" id="CP012159">
    <property type="protein sequence ID" value="AKT39100.1"/>
    <property type="molecule type" value="Genomic_DNA"/>
</dbReference>
<dbReference type="GO" id="GO:0042910">
    <property type="term" value="F:xenobiotic transmembrane transporter activity"/>
    <property type="evidence" value="ECO:0007669"/>
    <property type="project" value="InterPro"/>
</dbReference>
<dbReference type="KEGG" id="ccro:CMC5_032470"/>
<name>A0A0K1EE09_CHOCO</name>
<dbReference type="Proteomes" id="UP000067626">
    <property type="component" value="Chromosome"/>
</dbReference>
<dbReference type="GO" id="GO:0006811">
    <property type="term" value="P:monoatomic ion transport"/>
    <property type="evidence" value="ECO:0007669"/>
    <property type="project" value="UniProtKB-KW"/>
</dbReference>
<organism evidence="11 12">
    <name type="scientific">Chondromyces crocatus</name>
    <dbReference type="NCBI Taxonomy" id="52"/>
    <lineage>
        <taxon>Bacteria</taxon>
        <taxon>Pseudomonadati</taxon>
        <taxon>Myxococcota</taxon>
        <taxon>Polyangia</taxon>
        <taxon>Polyangiales</taxon>
        <taxon>Polyangiaceae</taxon>
        <taxon>Chondromyces</taxon>
    </lineage>
</organism>
<keyword evidence="3" id="KW-0050">Antiport</keyword>
<feature type="transmembrane region" description="Helical" evidence="10">
    <location>
        <begin position="214"/>
        <end position="232"/>
    </location>
</feature>
<feature type="transmembrane region" description="Helical" evidence="10">
    <location>
        <begin position="149"/>
        <end position="170"/>
    </location>
</feature>
<dbReference type="InterPro" id="IPR002528">
    <property type="entry name" value="MATE_fam"/>
</dbReference>
<dbReference type="GO" id="GO:0005886">
    <property type="term" value="C:plasma membrane"/>
    <property type="evidence" value="ECO:0007669"/>
    <property type="project" value="UniProtKB-SubCell"/>
</dbReference>
<evidence type="ECO:0000256" key="7">
    <source>
        <dbReference type="ARBA" id="ARBA00023065"/>
    </source>
</evidence>
<evidence type="ECO:0000256" key="4">
    <source>
        <dbReference type="ARBA" id="ARBA00022475"/>
    </source>
</evidence>
<dbReference type="AlphaFoldDB" id="A0A0K1EE09"/>
<evidence type="ECO:0000256" key="2">
    <source>
        <dbReference type="ARBA" id="ARBA00022448"/>
    </source>
</evidence>
<keyword evidence="6 10" id="KW-1133">Transmembrane helix</keyword>
<accession>A0A0K1EE09</accession>
<dbReference type="InterPro" id="IPR050222">
    <property type="entry name" value="MATE_MdtK"/>
</dbReference>
<feature type="transmembrane region" description="Helical" evidence="10">
    <location>
        <begin position="115"/>
        <end position="137"/>
    </location>
</feature>
<keyword evidence="2" id="KW-0813">Transport</keyword>
<dbReference type="Pfam" id="PF01554">
    <property type="entry name" value="MatE"/>
    <property type="match status" value="2"/>
</dbReference>
<feature type="transmembrane region" description="Helical" evidence="10">
    <location>
        <begin position="376"/>
        <end position="398"/>
    </location>
</feature>
<evidence type="ECO:0000256" key="5">
    <source>
        <dbReference type="ARBA" id="ARBA00022692"/>
    </source>
</evidence>
<evidence type="ECO:0000256" key="9">
    <source>
        <dbReference type="ARBA" id="ARBA00031636"/>
    </source>
</evidence>
<dbReference type="GO" id="GO:0015297">
    <property type="term" value="F:antiporter activity"/>
    <property type="evidence" value="ECO:0007669"/>
    <property type="project" value="UniProtKB-KW"/>
</dbReference>
<feature type="transmembrane region" description="Helical" evidence="10">
    <location>
        <begin position="182"/>
        <end position="202"/>
    </location>
</feature>
<evidence type="ECO:0000256" key="1">
    <source>
        <dbReference type="ARBA" id="ARBA00004651"/>
    </source>
</evidence>
<proteinExistence type="predicted"/>
<feature type="transmembrane region" description="Helical" evidence="10">
    <location>
        <begin position="340"/>
        <end position="364"/>
    </location>
</feature>
<dbReference type="PANTHER" id="PTHR43298:SF2">
    <property type="entry name" value="FMN_FAD EXPORTER YEEO-RELATED"/>
    <property type="match status" value="1"/>
</dbReference>
<dbReference type="PANTHER" id="PTHR43298">
    <property type="entry name" value="MULTIDRUG RESISTANCE PROTEIN NORM-RELATED"/>
    <property type="match status" value="1"/>
</dbReference>
<reference evidence="11 12" key="1">
    <citation type="submission" date="2015-07" db="EMBL/GenBank/DDBJ databases">
        <title>Genome analysis of myxobacterium Chondromyces crocatus Cm c5 reveals a high potential for natural compound synthesis and the genetic basis for the loss of fruiting body formation.</title>
        <authorList>
            <person name="Zaburannyi N."/>
            <person name="Bunk B."/>
            <person name="Maier J."/>
            <person name="Overmann J."/>
            <person name="Mueller R."/>
        </authorList>
    </citation>
    <scope>NUCLEOTIDE SEQUENCE [LARGE SCALE GENOMIC DNA]</scope>
    <source>
        <strain evidence="11 12">Cm c5</strain>
    </source>
</reference>